<name>A0AAD9K6V2_9ANNE</name>
<organism evidence="8 9">
    <name type="scientific">Paralvinella palmiformis</name>
    <dbReference type="NCBI Taxonomy" id="53620"/>
    <lineage>
        <taxon>Eukaryota</taxon>
        <taxon>Metazoa</taxon>
        <taxon>Spiralia</taxon>
        <taxon>Lophotrochozoa</taxon>
        <taxon>Annelida</taxon>
        <taxon>Polychaeta</taxon>
        <taxon>Sedentaria</taxon>
        <taxon>Canalipalpata</taxon>
        <taxon>Terebellida</taxon>
        <taxon>Terebelliformia</taxon>
        <taxon>Alvinellidae</taxon>
        <taxon>Paralvinella</taxon>
    </lineage>
</organism>
<evidence type="ECO:0000256" key="1">
    <source>
        <dbReference type="ARBA" id="ARBA00022536"/>
    </source>
</evidence>
<dbReference type="SUPFAM" id="SSF57196">
    <property type="entry name" value="EGF/Laminin"/>
    <property type="match status" value="1"/>
</dbReference>
<dbReference type="PROSITE" id="PS50026">
    <property type="entry name" value="EGF_3"/>
    <property type="match status" value="1"/>
</dbReference>
<dbReference type="InterPro" id="IPR000742">
    <property type="entry name" value="EGF"/>
</dbReference>
<gene>
    <name evidence="8" type="ORF">LSH36_44g08000</name>
</gene>
<evidence type="ECO:0000313" key="9">
    <source>
        <dbReference type="Proteomes" id="UP001208570"/>
    </source>
</evidence>
<keyword evidence="3" id="KW-0677">Repeat</keyword>
<evidence type="ECO:0000256" key="3">
    <source>
        <dbReference type="ARBA" id="ARBA00022737"/>
    </source>
</evidence>
<dbReference type="InterPro" id="IPR008979">
    <property type="entry name" value="Galactose-bd-like_sf"/>
</dbReference>
<dbReference type="FunFam" id="2.10.25.10:FF:000255">
    <property type="entry name" value="Sushi, nidogen and EGF-like domains 1"/>
    <property type="match status" value="1"/>
</dbReference>
<dbReference type="SMART" id="SM00179">
    <property type="entry name" value="EGF_CA"/>
    <property type="match status" value="1"/>
</dbReference>
<dbReference type="GO" id="GO:0005509">
    <property type="term" value="F:calcium ion binding"/>
    <property type="evidence" value="ECO:0007669"/>
    <property type="project" value="InterPro"/>
</dbReference>
<evidence type="ECO:0000256" key="6">
    <source>
        <dbReference type="PROSITE-ProRule" id="PRU00076"/>
    </source>
</evidence>
<evidence type="ECO:0000256" key="2">
    <source>
        <dbReference type="ARBA" id="ARBA00022729"/>
    </source>
</evidence>
<dbReference type="Proteomes" id="UP001208570">
    <property type="component" value="Unassembled WGS sequence"/>
</dbReference>
<keyword evidence="2" id="KW-0732">Signal</keyword>
<sequence length="272" mass="30629">MILFLPSLVSADCFFSRQNGRLLNTTHSGLVGARAVKSTSQCERYCLEHLTECLAANMVPIRRGLFGCELINQASLQYTQPYEGGIFILKTVADFCLSDPCQNGGTCLNQDEGYFCVCETYFSDVDCESKISPLHIMSCDSSTTQSSEYACQYAFNNITDPGENNEWASLDGDTEPTLTLVFDKVTTITYVDIWWRCRGVDQFSILTFKFMNWEQVVNHTCGTGSDWLNCRDDSEERFLLDDVITNNVTIIGSSECDSSGYTGFREVRFWGY</sequence>
<keyword evidence="5" id="KW-0325">Glycoprotein</keyword>
<dbReference type="PROSITE" id="PS00010">
    <property type="entry name" value="ASX_HYDROXYL"/>
    <property type="match status" value="1"/>
</dbReference>
<dbReference type="AlphaFoldDB" id="A0AAD9K6V2"/>
<evidence type="ECO:0000256" key="4">
    <source>
        <dbReference type="ARBA" id="ARBA00023157"/>
    </source>
</evidence>
<dbReference type="EMBL" id="JAODUP010000044">
    <property type="protein sequence ID" value="KAK2165929.1"/>
    <property type="molecule type" value="Genomic_DNA"/>
</dbReference>
<keyword evidence="4 6" id="KW-1015">Disulfide bond</keyword>
<keyword evidence="9" id="KW-1185">Reference proteome</keyword>
<dbReference type="InterPro" id="IPR000152">
    <property type="entry name" value="EGF-type_Asp/Asn_hydroxyl_site"/>
</dbReference>
<dbReference type="InterPro" id="IPR001881">
    <property type="entry name" value="EGF-like_Ca-bd_dom"/>
</dbReference>
<comment type="caution">
    <text evidence="6">Lacks conserved residue(s) required for the propagation of feature annotation.</text>
</comment>
<dbReference type="Gene3D" id="2.10.25.10">
    <property type="entry name" value="Laminin"/>
    <property type="match status" value="1"/>
</dbReference>
<feature type="domain" description="EGF-like" evidence="7">
    <location>
        <begin position="92"/>
        <end position="128"/>
    </location>
</feature>
<dbReference type="Gene3D" id="2.60.120.260">
    <property type="entry name" value="Galactose-binding domain-like"/>
    <property type="match status" value="1"/>
</dbReference>
<comment type="caution">
    <text evidence="8">The sequence shown here is derived from an EMBL/GenBank/DDBJ whole genome shotgun (WGS) entry which is preliminary data.</text>
</comment>
<keyword evidence="1 6" id="KW-0245">EGF-like domain</keyword>
<feature type="disulfide bond" evidence="6">
    <location>
        <begin position="118"/>
        <end position="127"/>
    </location>
</feature>
<accession>A0AAD9K6V2</accession>
<dbReference type="Pfam" id="PF00008">
    <property type="entry name" value="EGF"/>
    <property type="match status" value="1"/>
</dbReference>
<proteinExistence type="predicted"/>
<evidence type="ECO:0000256" key="5">
    <source>
        <dbReference type="ARBA" id="ARBA00023180"/>
    </source>
</evidence>
<reference evidence="8" key="1">
    <citation type="journal article" date="2023" name="Mol. Biol. Evol.">
        <title>Third-Generation Sequencing Reveals the Adaptive Role of the Epigenome in Three Deep-Sea Polychaetes.</title>
        <authorList>
            <person name="Perez M."/>
            <person name="Aroh O."/>
            <person name="Sun Y."/>
            <person name="Lan Y."/>
            <person name="Juniper S.K."/>
            <person name="Young C.R."/>
            <person name="Angers B."/>
            <person name="Qian P.Y."/>
        </authorList>
    </citation>
    <scope>NUCLEOTIDE SEQUENCE</scope>
    <source>
        <strain evidence="8">P08H-3</strain>
    </source>
</reference>
<protein>
    <recommendedName>
        <fullName evidence="7">EGF-like domain-containing protein</fullName>
    </recommendedName>
</protein>
<evidence type="ECO:0000259" key="7">
    <source>
        <dbReference type="PROSITE" id="PS50026"/>
    </source>
</evidence>
<dbReference type="CDD" id="cd00054">
    <property type="entry name" value="EGF_CA"/>
    <property type="match status" value="1"/>
</dbReference>
<dbReference type="SUPFAM" id="SSF49785">
    <property type="entry name" value="Galactose-binding domain-like"/>
    <property type="match status" value="1"/>
</dbReference>
<evidence type="ECO:0000313" key="8">
    <source>
        <dbReference type="EMBL" id="KAK2165929.1"/>
    </source>
</evidence>
<dbReference type="SMART" id="SM00181">
    <property type="entry name" value="EGF"/>
    <property type="match status" value="1"/>
</dbReference>